<proteinExistence type="inferred from homology"/>
<evidence type="ECO:0000313" key="8">
    <source>
        <dbReference type="Proteomes" id="UP000034837"/>
    </source>
</evidence>
<dbReference type="GO" id="GO:0003735">
    <property type="term" value="F:structural constituent of ribosome"/>
    <property type="evidence" value="ECO:0007669"/>
    <property type="project" value="InterPro"/>
</dbReference>
<protein>
    <recommendedName>
        <fullName evidence="4 5">50S ribosomal protein L35</fullName>
    </recommendedName>
</protein>
<dbReference type="SUPFAM" id="SSF143034">
    <property type="entry name" value="L35p-like"/>
    <property type="match status" value="1"/>
</dbReference>
<dbReference type="GO" id="GO:1990904">
    <property type="term" value="C:ribonucleoprotein complex"/>
    <property type="evidence" value="ECO:0007669"/>
    <property type="project" value="UniProtKB-KW"/>
</dbReference>
<comment type="caution">
    <text evidence="7">The sequence shown here is derived from an EMBL/GenBank/DDBJ whole genome shotgun (WGS) entry which is preliminary data.</text>
</comment>
<accession>A0A0G1A769</accession>
<organism evidence="7 8">
    <name type="scientific">Candidatus Magasanikbacteria bacterium GW2011_GWA2_42_32</name>
    <dbReference type="NCBI Taxonomy" id="1619039"/>
    <lineage>
        <taxon>Bacteria</taxon>
        <taxon>Candidatus Magasanikiibacteriota</taxon>
    </lineage>
</organism>
<dbReference type="GO" id="GO:0006412">
    <property type="term" value="P:translation"/>
    <property type="evidence" value="ECO:0007669"/>
    <property type="project" value="InterPro"/>
</dbReference>
<dbReference type="Gene3D" id="4.10.410.60">
    <property type="match status" value="1"/>
</dbReference>
<dbReference type="Proteomes" id="UP000034837">
    <property type="component" value="Unassembled WGS sequence"/>
</dbReference>
<reference evidence="7 8" key="1">
    <citation type="journal article" date="2015" name="Nature">
        <title>rRNA introns, odd ribosomes, and small enigmatic genomes across a large radiation of phyla.</title>
        <authorList>
            <person name="Brown C.T."/>
            <person name="Hug L.A."/>
            <person name="Thomas B.C."/>
            <person name="Sharon I."/>
            <person name="Castelle C.J."/>
            <person name="Singh A."/>
            <person name="Wilkins M.J."/>
            <person name="Williams K.H."/>
            <person name="Banfield J.F."/>
        </authorList>
    </citation>
    <scope>NUCLEOTIDE SEQUENCE [LARGE SCALE GENOMIC DNA]</scope>
</reference>
<dbReference type="EMBL" id="LCDO01000005">
    <property type="protein sequence ID" value="KKS56865.1"/>
    <property type="molecule type" value="Genomic_DNA"/>
</dbReference>
<evidence type="ECO:0000256" key="3">
    <source>
        <dbReference type="ARBA" id="ARBA00023274"/>
    </source>
</evidence>
<sequence length="66" mass="7546">MASTLKTHKATAKRFIKTKTGKFLKRKAGQDHFNSRESGKTTRNKRRDISFSKAFEKTFNVALPNS</sequence>
<evidence type="ECO:0000256" key="1">
    <source>
        <dbReference type="ARBA" id="ARBA00006598"/>
    </source>
</evidence>
<dbReference type="GO" id="GO:0005840">
    <property type="term" value="C:ribosome"/>
    <property type="evidence" value="ECO:0007669"/>
    <property type="project" value="UniProtKB-KW"/>
</dbReference>
<evidence type="ECO:0000256" key="2">
    <source>
        <dbReference type="ARBA" id="ARBA00022980"/>
    </source>
</evidence>
<dbReference type="Pfam" id="PF01632">
    <property type="entry name" value="Ribosomal_L35p"/>
    <property type="match status" value="1"/>
</dbReference>
<gene>
    <name evidence="7" type="ORF">UV20_C0005G0030</name>
</gene>
<feature type="region of interest" description="Disordered" evidence="6">
    <location>
        <begin position="27"/>
        <end position="49"/>
    </location>
</feature>
<evidence type="ECO:0000313" key="7">
    <source>
        <dbReference type="EMBL" id="KKS56865.1"/>
    </source>
</evidence>
<comment type="similarity">
    <text evidence="1 5">Belongs to the bacterial ribosomal protein bL35 family.</text>
</comment>
<feature type="compositionally biased region" description="Basic and acidic residues" evidence="6">
    <location>
        <begin position="28"/>
        <end position="40"/>
    </location>
</feature>
<name>A0A0G1A769_9BACT</name>
<evidence type="ECO:0000256" key="5">
    <source>
        <dbReference type="RuleBase" id="RU000568"/>
    </source>
</evidence>
<evidence type="ECO:0000256" key="6">
    <source>
        <dbReference type="SAM" id="MobiDB-lite"/>
    </source>
</evidence>
<keyword evidence="3 5" id="KW-0687">Ribonucleoprotein</keyword>
<dbReference type="InterPro" id="IPR001706">
    <property type="entry name" value="Ribosomal_bL35"/>
</dbReference>
<dbReference type="InterPro" id="IPR021137">
    <property type="entry name" value="Ribosomal_bL35-like"/>
</dbReference>
<dbReference type="AlphaFoldDB" id="A0A0G1A769"/>
<evidence type="ECO:0000256" key="4">
    <source>
        <dbReference type="ARBA" id="ARBA00035486"/>
    </source>
</evidence>
<dbReference type="InterPro" id="IPR037229">
    <property type="entry name" value="Ribosomal_bL35_sf"/>
</dbReference>
<keyword evidence="2 5" id="KW-0689">Ribosomal protein</keyword>
<dbReference type="PRINTS" id="PR00064">
    <property type="entry name" value="RIBOSOMALL35"/>
</dbReference>